<gene>
    <name evidence="1" type="ORF">BB934_00110</name>
</gene>
<name>A0A1B2EA17_9HYPH</name>
<reference evidence="1" key="1">
    <citation type="submission" date="2016-07" db="EMBL/GenBank/DDBJ databases">
        <title>Microvirga ossetica sp. nov. a new species of rhizobia isolated from root nodules of the legume species Vicia alpestris Steven originated from North Ossetia region in the Caucasus.</title>
        <authorList>
            <person name="Safronova V.I."/>
            <person name="Kuznetsova I.G."/>
            <person name="Sazanova A.L."/>
            <person name="Belimov A."/>
            <person name="Andronov E."/>
            <person name="Osledkin Y.S."/>
            <person name="Onishchuk O.P."/>
            <person name="Kurchak O.N."/>
            <person name="Shaposhnikov A.I."/>
            <person name="Willems A."/>
            <person name="Tikhonovich I.A."/>
        </authorList>
    </citation>
    <scope>NUCLEOTIDE SEQUENCE [LARGE SCALE GENOMIC DNA]</scope>
    <source>
        <strain evidence="1">V5/3M</strain>
    </source>
</reference>
<protein>
    <submittedName>
        <fullName evidence="1">Uncharacterized protein</fullName>
    </submittedName>
</protein>
<sequence length="257" mass="28101">MTAMSDPASRPFDGPYDGRAPLDPDLLLIAATGLVPLAFVAHRLGIDHSELLARHGLLLLEERDRIHSRCLVNVIDNPRADPVTFLALTGQDWAMSGREPMRRGSRAWSASTLLQRLLGKKPGKAGKKGVPHPGTRMTATGTVLRSVPREGAMVGAMSRGGTLPDRSPLRPWSLAEIDACALLLQVTAAEWGDVIRLSERDPCAECGEDLRAFVRERLLERLLATFHGHKSPRMRLLAGRLWLMHQGPLAQGQDEAP</sequence>
<proteinExistence type="predicted"/>
<evidence type="ECO:0000313" key="1">
    <source>
        <dbReference type="EMBL" id="ANY76818.1"/>
    </source>
</evidence>
<dbReference type="RefSeq" id="WP_099507756.1">
    <property type="nucleotide sequence ID" value="NZ_CP016616.1"/>
</dbReference>
<dbReference type="EMBL" id="CP016616">
    <property type="protein sequence ID" value="ANY76818.1"/>
    <property type="molecule type" value="Genomic_DNA"/>
</dbReference>
<accession>A0A1B2EA17</accession>
<organism evidence="1">
    <name type="scientific">Microvirga ossetica</name>
    <dbReference type="NCBI Taxonomy" id="1882682"/>
    <lineage>
        <taxon>Bacteria</taxon>
        <taxon>Pseudomonadati</taxon>
        <taxon>Pseudomonadota</taxon>
        <taxon>Alphaproteobacteria</taxon>
        <taxon>Hyphomicrobiales</taxon>
        <taxon>Methylobacteriaceae</taxon>
        <taxon>Microvirga</taxon>
    </lineage>
</organism>
<dbReference type="KEGG" id="moc:BB934_00110"/>
<dbReference type="AlphaFoldDB" id="A0A1B2EA17"/>